<evidence type="ECO:0000256" key="6">
    <source>
        <dbReference type="RuleBase" id="RU004480"/>
    </source>
</evidence>
<dbReference type="HAMAP" id="MF_00229">
    <property type="entry name" value="His_ammonia_lyase"/>
    <property type="match status" value="1"/>
</dbReference>
<keyword evidence="2 5" id="KW-0369">Histidine metabolism</keyword>
<keyword evidence="8" id="KW-1185">Reference proteome</keyword>
<comment type="similarity">
    <text evidence="2 4">Belongs to the PAL/histidase family.</text>
</comment>
<dbReference type="InterPro" id="IPR005921">
    <property type="entry name" value="HutH"/>
</dbReference>
<dbReference type="EC" id="4.3.1.3" evidence="2 3"/>
<dbReference type="EMBL" id="CP076448">
    <property type="protein sequence ID" value="QXM25270.1"/>
    <property type="molecule type" value="Genomic_DNA"/>
</dbReference>
<dbReference type="PANTHER" id="PTHR10362">
    <property type="entry name" value="HISTIDINE AMMONIA-LYASE"/>
    <property type="match status" value="1"/>
</dbReference>
<evidence type="ECO:0000256" key="5">
    <source>
        <dbReference type="RuleBase" id="RU004479"/>
    </source>
</evidence>
<dbReference type="Proteomes" id="UP000694001">
    <property type="component" value="Chromosome"/>
</dbReference>
<dbReference type="NCBIfam" id="NF006871">
    <property type="entry name" value="PRK09367.1"/>
    <property type="match status" value="1"/>
</dbReference>
<organism evidence="7 8">
    <name type="scientific">Elioraea tepida</name>
    <dbReference type="NCBI Taxonomy" id="2843330"/>
    <lineage>
        <taxon>Bacteria</taxon>
        <taxon>Pseudomonadati</taxon>
        <taxon>Pseudomonadota</taxon>
        <taxon>Alphaproteobacteria</taxon>
        <taxon>Acetobacterales</taxon>
        <taxon>Elioraeaceae</taxon>
        <taxon>Elioraea</taxon>
    </lineage>
</organism>
<sequence>MLERLTPGAVTLAALRHIHEGAGVTLAEGWRKAVEASAETVSAMIRRGDTAYGVNTGFGKLAQTRIAPSDVRALQLNLVRSHAAGTGPPLPQPIVRLVLALKAMSLARGFSGVRPAIVEALERLLAASVLPVIPGQGSVGASGDLAPLAHLALVLVGEGEATLPDGRVVAGAEALRAAGLEPLVLEAKEGLALLNGTQVSTALALAGLFAAEDLFASALVTGAMSVDAARGSDTPFEARIQEVRGHRGQIDAAAALRRLLAGSAIRESHRVGDPRVQDPYSLRCQPQVMGAVLDLIHTAAATLETEANAVSDNPLVFADSGEIVSGGNFHAEPVAFAADLLALALAETGSLAERRIALLTDPVMTGLPAFLVPDPGLNSGFMLAHVTAAALAAENKALAHPRSIDSLPTSANQEDHVSMATHAARRLGEMAANLAGIVAIEALAAAQGIEFHRPLRSSEPIEAAIAALREHVPRWENDRAMAPDIAAATALVAGGRLAAFAPIALPSRA</sequence>
<evidence type="ECO:0000313" key="7">
    <source>
        <dbReference type="EMBL" id="QXM25270.1"/>
    </source>
</evidence>
<dbReference type="KEGG" id="elio:KO353_03215"/>
<feature type="modified residue" description="2,3-didehydroalanine (Ser)" evidence="2">
    <location>
        <position position="142"/>
    </location>
</feature>
<evidence type="ECO:0000256" key="4">
    <source>
        <dbReference type="RuleBase" id="RU003954"/>
    </source>
</evidence>
<feature type="cross-link" description="5-imidazolinone (Ala-Gly)" evidence="2">
    <location>
        <begin position="141"/>
        <end position="143"/>
    </location>
</feature>
<dbReference type="GO" id="GO:0004397">
    <property type="term" value="F:histidine ammonia-lyase activity"/>
    <property type="evidence" value="ECO:0007669"/>
    <property type="project" value="UniProtKB-UniRule"/>
</dbReference>
<dbReference type="InterPro" id="IPR001106">
    <property type="entry name" value="Aromatic_Lyase"/>
</dbReference>
<evidence type="ECO:0000256" key="1">
    <source>
        <dbReference type="ARBA" id="ARBA00023239"/>
    </source>
</evidence>
<dbReference type="GO" id="GO:0006548">
    <property type="term" value="P:L-histidine catabolic process"/>
    <property type="evidence" value="ECO:0007669"/>
    <property type="project" value="UniProtKB-UniRule"/>
</dbReference>
<comment type="pathway">
    <text evidence="2 5">Amino-acid degradation; L-histidine degradation into L-glutamate; N-formimidoyl-L-glutamate from L-histidine: step 1/3.</text>
</comment>
<comment type="PTM">
    <text evidence="2">Contains an active site 4-methylidene-imidazol-5-one (MIO), which is formed autocatalytically by cyclization and dehydration of residues Ala-Ser-Gly.</text>
</comment>
<name>A0A975YJZ2_9PROT</name>
<reference evidence="7" key="1">
    <citation type="submission" date="2021-06" db="EMBL/GenBank/DDBJ databases">
        <title>Elioraea tepida, sp. nov., a moderately thermophilic aerobic anoxygenic phototrophic bacterium isolated from an alkaline siliceous hot spring mat community in Yellowstone National Park, WY, USA.</title>
        <authorList>
            <person name="Saini M.K."/>
            <person name="Yoshida S."/>
            <person name="Sebastian A."/>
            <person name="Hirose S."/>
            <person name="Hara E."/>
            <person name="Tamaki H."/>
            <person name="Soulier N.T."/>
            <person name="Albert I."/>
            <person name="Hanada S."/>
            <person name="Bryant D.A."/>
            <person name="Tank M."/>
        </authorList>
    </citation>
    <scope>NUCLEOTIDE SEQUENCE</scope>
    <source>
        <strain evidence="7">MS-P2</strain>
    </source>
</reference>
<accession>A0A975YJZ2</accession>
<dbReference type="GO" id="GO:0005737">
    <property type="term" value="C:cytoplasm"/>
    <property type="evidence" value="ECO:0007669"/>
    <property type="project" value="UniProtKB-SubCell"/>
</dbReference>
<keyword evidence="2" id="KW-0963">Cytoplasm</keyword>
<dbReference type="FunFam" id="1.10.275.10:FF:000005">
    <property type="entry name" value="Histidine ammonia-lyase"/>
    <property type="match status" value="1"/>
</dbReference>
<dbReference type="AlphaFoldDB" id="A0A975YJZ2"/>
<dbReference type="RefSeq" id="WP_218286326.1">
    <property type="nucleotide sequence ID" value="NZ_CP076448.1"/>
</dbReference>
<evidence type="ECO:0000256" key="3">
    <source>
        <dbReference type="NCBIfam" id="TIGR01225"/>
    </source>
</evidence>
<dbReference type="CDD" id="cd00332">
    <property type="entry name" value="PAL-HAL"/>
    <property type="match status" value="1"/>
</dbReference>
<evidence type="ECO:0000256" key="2">
    <source>
        <dbReference type="HAMAP-Rule" id="MF_00229"/>
    </source>
</evidence>
<comment type="catalytic activity">
    <reaction evidence="2 5">
        <text>L-histidine = trans-urocanate + NH4(+)</text>
        <dbReference type="Rhea" id="RHEA:21232"/>
        <dbReference type="ChEBI" id="CHEBI:17771"/>
        <dbReference type="ChEBI" id="CHEBI:28938"/>
        <dbReference type="ChEBI" id="CHEBI:57595"/>
        <dbReference type="EC" id="4.3.1.3"/>
    </reaction>
</comment>
<dbReference type="FunFam" id="1.20.200.10:FF:000003">
    <property type="entry name" value="Histidine ammonia-lyase"/>
    <property type="match status" value="1"/>
</dbReference>
<comment type="subcellular location">
    <subcellularLocation>
        <location evidence="2 6">Cytoplasm</location>
    </subcellularLocation>
</comment>
<dbReference type="Pfam" id="PF00221">
    <property type="entry name" value="Lyase_aromatic"/>
    <property type="match status" value="1"/>
</dbReference>
<evidence type="ECO:0000313" key="8">
    <source>
        <dbReference type="Proteomes" id="UP000694001"/>
    </source>
</evidence>
<protein>
    <recommendedName>
        <fullName evidence="2 3">Histidine ammonia-lyase</fullName>
        <shortName evidence="2">Histidase</shortName>
        <ecNumber evidence="2 3">4.3.1.3</ecNumber>
    </recommendedName>
</protein>
<gene>
    <name evidence="2 7" type="primary">hutH</name>
    <name evidence="7" type="ORF">KO353_03215</name>
</gene>
<proteinExistence type="inferred from homology"/>
<dbReference type="InterPro" id="IPR022313">
    <property type="entry name" value="Phe/His_NH3-lyase_AS"/>
</dbReference>
<keyword evidence="1 2" id="KW-0456">Lyase</keyword>
<dbReference type="NCBIfam" id="TIGR01225">
    <property type="entry name" value="hutH"/>
    <property type="match status" value="1"/>
</dbReference>
<dbReference type="PROSITE" id="PS00488">
    <property type="entry name" value="PAL_HISTIDASE"/>
    <property type="match status" value="1"/>
</dbReference>